<keyword evidence="1" id="KW-0472">Membrane</keyword>
<dbReference type="Proteomes" id="UP001220022">
    <property type="component" value="Unassembled WGS sequence"/>
</dbReference>
<dbReference type="EMBL" id="JARHTQ010000010">
    <property type="protein sequence ID" value="MDF2257546.1"/>
    <property type="molecule type" value="Genomic_DNA"/>
</dbReference>
<feature type="transmembrane region" description="Helical" evidence="1">
    <location>
        <begin position="20"/>
        <end position="42"/>
    </location>
</feature>
<gene>
    <name evidence="2" type="ORF">P2L57_18025</name>
</gene>
<proteinExistence type="predicted"/>
<keyword evidence="3" id="KW-1185">Reference proteome</keyword>
<organism evidence="2 3">
    <name type="scientific">Streptantibioticus ferralitis</name>
    <dbReference type="NCBI Taxonomy" id="236510"/>
    <lineage>
        <taxon>Bacteria</taxon>
        <taxon>Bacillati</taxon>
        <taxon>Actinomycetota</taxon>
        <taxon>Actinomycetes</taxon>
        <taxon>Kitasatosporales</taxon>
        <taxon>Streptomycetaceae</taxon>
        <taxon>Streptantibioticus</taxon>
    </lineage>
</organism>
<keyword evidence="1" id="KW-0812">Transmembrane</keyword>
<protein>
    <submittedName>
        <fullName evidence="2">Uncharacterized protein</fullName>
    </submittedName>
</protein>
<dbReference type="RefSeq" id="WP_275815658.1">
    <property type="nucleotide sequence ID" value="NZ_BAAANM010000001.1"/>
</dbReference>
<evidence type="ECO:0000313" key="2">
    <source>
        <dbReference type="EMBL" id="MDF2257546.1"/>
    </source>
</evidence>
<keyword evidence="1" id="KW-1133">Transmembrane helix</keyword>
<reference evidence="2 3" key="1">
    <citation type="submission" date="2023-03" db="EMBL/GenBank/DDBJ databases">
        <title>Draft genome sequence of type strain Streptomyces ferralitis JCM 14344.</title>
        <authorList>
            <person name="Klaysubun C."/>
            <person name="Duangmal K."/>
        </authorList>
    </citation>
    <scope>NUCLEOTIDE SEQUENCE [LARGE SCALE GENOMIC DNA]</scope>
    <source>
        <strain evidence="2 3">JCM 14344</strain>
    </source>
</reference>
<accession>A0ABT5Z130</accession>
<name>A0ABT5Z130_9ACTN</name>
<evidence type="ECO:0000313" key="3">
    <source>
        <dbReference type="Proteomes" id="UP001220022"/>
    </source>
</evidence>
<comment type="caution">
    <text evidence="2">The sequence shown here is derived from an EMBL/GenBank/DDBJ whole genome shotgun (WGS) entry which is preliminary data.</text>
</comment>
<evidence type="ECO:0000256" key="1">
    <source>
        <dbReference type="SAM" id="Phobius"/>
    </source>
</evidence>
<sequence>MTWIFGFAITAGGGEGSLAIALLGGCWFPLAMTVASVLVALAHLRRHRADILNPSRNAHVRTLNSQLEEFRYPTEGAQTWPRPEPTSTST</sequence>